<evidence type="ECO:0000256" key="2">
    <source>
        <dbReference type="SAM" id="Phobius"/>
    </source>
</evidence>
<keyword evidence="2" id="KW-1133">Transmembrane helix</keyword>
<protein>
    <submittedName>
        <fullName evidence="3">Uncharacterized protein</fullName>
    </submittedName>
</protein>
<proteinExistence type="predicted"/>
<name>A0A5B9MIG9_9BACT</name>
<feature type="transmembrane region" description="Helical" evidence="2">
    <location>
        <begin position="78"/>
        <end position="98"/>
    </location>
</feature>
<feature type="transmembrane region" description="Helical" evidence="2">
    <location>
        <begin position="27"/>
        <end position="48"/>
    </location>
</feature>
<reference evidence="3 4" key="1">
    <citation type="submission" date="2019-02" db="EMBL/GenBank/DDBJ databases">
        <title>Planctomycetal bacteria perform biofilm scaping via a novel small molecule.</title>
        <authorList>
            <person name="Jeske O."/>
            <person name="Boedeker C."/>
            <person name="Wiegand S."/>
            <person name="Breitling P."/>
            <person name="Kallscheuer N."/>
            <person name="Jogler M."/>
            <person name="Rohde M."/>
            <person name="Petersen J."/>
            <person name="Medema M.H."/>
            <person name="Surup F."/>
            <person name="Jogler C."/>
        </authorList>
    </citation>
    <scope>NUCLEOTIDE SEQUENCE [LARGE SCALE GENOMIC DNA]</scope>
    <source>
        <strain evidence="3 4">Mal15</strain>
    </source>
</reference>
<feature type="compositionally biased region" description="Polar residues" evidence="1">
    <location>
        <begin position="7"/>
        <end position="21"/>
    </location>
</feature>
<feature type="region of interest" description="Disordered" evidence="1">
    <location>
        <begin position="126"/>
        <end position="145"/>
    </location>
</feature>
<evidence type="ECO:0000256" key="1">
    <source>
        <dbReference type="SAM" id="MobiDB-lite"/>
    </source>
</evidence>
<dbReference type="AlphaFoldDB" id="A0A5B9MIG9"/>
<accession>A0A5B9MIG9</accession>
<feature type="compositionally biased region" description="Polar residues" evidence="1">
    <location>
        <begin position="128"/>
        <end position="145"/>
    </location>
</feature>
<keyword evidence="2" id="KW-0472">Membrane</keyword>
<evidence type="ECO:0000313" key="3">
    <source>
        <dbReference type="EMBL" id="QEF99796.1"/>
    </source>
</evidence>
<feature type="region of interest" description="Disordered" evidence="1">
    <location>
        <begin position="1"/>
        <end position="21"/>
    </location>
</feature>
<dbReference type="Proteomes" id="UP000321353">
    <property type="component" value="Chromosome"/>
</dbReference>
<dbReference type="RefSeq" id="WP_147869144.1">
    <property type="nucleotide sequence ID" value="NZ_CP036264.1"/>
</dbReference>
<keyword evidence="2" id="KW-0812">Transmembrane</keyword>
<gene>
    <name evidence="3" type="ORF">Mal15_38630</name>
</gene>
<dbReference type="EMBL" id="CP036264">
    <property type="protein sequence ID" value="QEF99796.1"/>
    <property type="molecule type" value="Genomic_DNA"/>
</dbReference>
<evidence type="ECO:0000313" key="4">
    <source>
        <dbReference type="Proteomes" id="UP000321353"/>
    </source>
</evidence>
<keyword evidence="4" id="KW-1185">Reference proteome</keyword>
<sequence>MNVLANPYQSPPETDQTPDSEVQGSGLAFLCFCTGATSVLMGLGALMVPNLPPLGFMLLALALFVVSLFASRAYRRRAIIAIVLCFVLGLGMLFQLRLMHARIATQRAREHAIVAAREAERAAARAAQSQTASRPANQVDSTIVP</sequence>
<organism evidence="3 4">
    <name type="scientific">Stieleria maiorica</name>
    <dbReference type="NCBI Taxonomy" id="2795974"/>
    <lineage>
        <taxon>Bacteria</taxon>
        <taxon>Pseudomonadati</taxon>
        <taxon>Planctomycetota</taxon>
        <taxon>Planctomycetia</taxon>
        <taxon>Pirellulales</taxon>
        <taxon>Pirellulaceae</taxon>
        <taxon>Stieleria</taxon>
    </lineage>
</organism>
<dbReference type="KEGG" id="smam:Mal15_38630"/>
<feature type="transmembrane region" description="Helical" evidence="2">
    <location>
        <begin position="54"/>
        <end position="71"/>
    </location>
</feature>